<dbReference type="Proteomes" id="UP000002748">
    <property type="component" value="Unassembled WGS sequence"/>
</dbReference>
<organism evidence="2 3">
    <name type="scientific">Trichosporon asahii var. asahii (strain ATCC 90039 / CBS 2479 / JCM 2466 / KCTC 7840 / NBRC 103889/ NCYC 2677 / UAMH 7654)</name>
    <name type="common">Yeast</name>
    <dbReference type="NCBI Taxonomy" id="1186058"/>
    <lineage>
        <taxon>Eukaryota</taxon>
        <taxon>Fungi</taxon>
        <taxon>Dikarya</taxon>
        <taxon>Basidiomycota</taxon>
        <taxon>Agaricomycotina</taxon>
        <taxon>Tremellomycetes</taxon>
        <taxon>Trichosporonales</taxon>
        <taxon>Trichosporonaceae</taxon>
        <taxon>Trichosporon</taxon>
    </lineage>
</organism>
<accession>J4UH68</accession>
<comment type="caution">
    <text evidence="2">The sequence shown here is derived from an EMBL/GenBank/DDBJ whole genome shotgun (WGS) entry which is preliminary data.</text>
</comment>
<reference evidence="2 3" key="1">
    <citation type="journal article" date="2012" name="Eukaryot. Cell">
        <title>Draft genome sequence of CBS 2479, the standard type strain of Trichosporon asahii.</title>
        <authorList>
            <person name="Yang R.Y."/>
            <person name="Li H.T."/>
            <person name="Zhu H."/>
            <person name="Zhou G.P."/>
            <person name="Wang M."/>
            <person name="Wang L."/>
        </authorList>
    </citation>
    <scope>NUCLEOTIDE SEQUENCE [LARGE SCALE GENOMIC DNA]</scope>
    <source>
        <strain evidence="3">ATCC 90039 / CBS 2479 / JCM 2466 / KCTC 7840 / NCYC 2677 / UAMH 7654</strain>
    </source>
</reference>
<dbReference type="VEuPathDB" id="FungiDB:A1Q1_07952"/>
<feature type="compositionally biased region" description="Basic residues" evidence="1">
    <location>
        <begin position="55"/>
        <end position="65"/>
    </location>
</feature>
<sequence>MSTPPSYDADVFSSPPDPPRGSWAAREKRRRENGGVDHIISSLGTPLDLPALPPKPKKPRQRKVRSKEEVAERKRAEEESFQRVKDVFERLIKGVEKRGYTFRVGDAPLMSYFALIHKVKGQKPTAAEIDQFWSELQRAYKKSRKTTFAFTLDVRADARQVIEKLKTDPGMLDRPAKLDEDKGVGGSSSSGAGQSPATARPVDHGAH</sequence>
<dbReference type="KEGG" id="tasa:A1Q1_07952"/>
<gene>
    <name evidence="2" type="ORF">A1Q1_07952</name>
</gene>
<feature type="region of interest" description="Disordered" evidence="1">
    <location>
        <begin position="1"/>
        <end position="80"/>
    </location>
</feature>
<dbReference type="HOGENOM" id="CLU_1327219_0_0_1"/>
<feature type="compositionally biased region" description="Basic and acidic residues" evidence="1">
    <location>
        <begin position="66"/>
        <end position="80"/>
    </location>
</feature>
<proteinExistence type="predicted"/>
<dbReference type="AlphaFoldDB" id="J4UH68"/>
<feature type="region of interest" description="Disordered" evidence="1">
    <location>
        <begin position="164"/>
        <end position="207"/>
    </location>
</feature>
<feature type="compositionally biased region" description="Basic and acidic residues" evidence="1">
    <location>
        <begin position="174"/>
        <end position="183"/>
    </location>
</feature>
<dbReference type="GeneID" id="25991464"/>
<dbReference type="EMBL" id="ALBS01000084">
    <property type="protein sequence ID" value="EJT50890.1"/>
    <property type="molecule type" value="Genomic_DNA"/>
</dbReference>
<protein>
    <submittedName>
        <fullName evidence="2">Uncharacterized protein</fullName>
    </submittedName>
</protein>
<name>J4UH68_TRIAS</name>
<evidence type="ECO:0000256" key="1">
    <source>
        <dbReference type="SAM" id="MobiDB-lite"/>
    </source>
</evidence>
<evidence type="ECO:0000313" key="2">
    <source>
        <dbReference type="EMBL" id="EJT50890.1"/>
    </source>
</evidence>
<dbReference type="RefSeq" id="XP_014181613.1">
    <property type="nucleotide sequence ID" value="XM_014326138.1"/>
</dbReference>
<evidence type="ECO:0000313" key="3">
    <source>
        <dbReference type="Proteomes" id="UP000002748"/>
    </source>
</evidence>